<keyword evidence="2" id="KW-0378">Hydrolase</keyword>
<dbReference type="InterPro" id="IPR003736">
    <property type="entry name" value="PAAI_dom"/>
</dbReference>
<dbReference type="InterPro" id="IPR006683">
    <property type="entry name" value="Thioestr_dom"/>
</dbReference>
<dbReference type="eggNOG" id="COG2050">
    <property type="taxonomic scope" value="Bacteria"/>
</dbReference>
<gene>
    <name evidence="5" type="ordered locus">Rvan_3233</name>
</gene>
<dbReference type="PANTHER" id="PTHR21660">
    <property type="entry name" value="THIOESTERASE SUPERFAMILY MEMBER-RELATED"/>
    <property type="match status" value="1"/>
</dbReference>
<dbReference type="KEGG" id="rva:Rvan_3233"/>
<sequence>MDAHDNAKLTPPKMTAAEVSAFLVQVFPQFAIGRSYKIEETRHGFARMHMVYGDHLLRPGGTISGPAMFTLADVAMYAAVLATIGPVALAVTTSLTINFLRKPEPRDMIGEARMLKLGKRLAVGEIGLVSEGESELAAHATATYSVPPH</sequence>
<evidence type="ECO:0000313" key="6">
    <source>
        <dbReference type="Proteomes" id="UP000001399"/>
    </source>
</evidence>
<dbReference type="InterPro" id="IPR029069">
    <property type="entry name" value="HotDog_dom_sf"/>
</dbReference>
<accession>E3I1Q3</accession>
<keyword evidence="3" id="KW-0472">Membrane</keyword>
<protein>
    <submittedName>
        <fullName evidence="5">Thioesterase superfamily protein</fullName>
    </submittedName>
</protein>
<dbReference type="EMBL" id="CP002292">
    <property type="protein sequence ID" value="ADP72428.1"/>
    <property type="molecule type" value="Genomic_DNA"/>
</dbReference>
<dbReference type="Proteomes" id="UP000001399">
    <property type="component" value="Chromosome"/>
</dbReference>
<dbReference type="InterPro" id="IPR039298">
    <property type="entry name" value="ACOT13"/>
</dbReference>
<evidence type="ECO:0000256" key="1">
    <source>
        <dbReference type="ARBA" id="ARBA00008324"/>
    </source>
</evidence>
<evidence type="ECO:0000313" key="5">
    <source>
        <dbReference type="EMBL" id="ADP72428.1"/>
    </source>
</evidence>
<proteinExistence type="inferred from homology"/>
<dbReference type="NCBIfam" id="TIGR00369">
    <property type="entry name" value="unchar_dom_1"/>
    <property type="match status" value="1"/>
</dbReference>
<evidence type="ECO:0000256" key="3">
    <source>
        <dbReference type="SAM" id="Phobius"/>
    </source>
</evidence>
<organism evidence="5 6">
    <name type="scientific">Rhodomicrobium vannielii (strain ATCC 17100 / DSM 162 / LMG 4299 / NCIMB 10020 / ATH 3.1.1)</name>
    <dbReference type="NCBI Taxonomy" id="648757"/>
    <lineage>
        <taxon>Bacteria</taxon>
        <taxon>Pseudomonadati</taxon>
        <taxon>Pseudomonadota</taxon>
        <taxon>Alphaproteobacteria</taxon>
        <taxon>Hyphomicrobiales</taxon>
        <taxon>Hyphomicrobiaceae</taxon>
        <taxon>Rhodomicrobium</taxon>
    </lineage>
</organism>
<dbReference type="GO" id="GO:0047617">
    <property type="term" value="F:fatty acyl-CoA hydrolase activity"/>
    <property type="evidence" value="ECO:0007669"/>
    <property type="project" value="InterPro"/>
</dbReference>
<evidence type="ECO:0000256" key="2">
    <source>
        <dbReference type="ARBA" id="ARBA00022801"/>
    </source>
</evidence>
<dbReference type="STRING" id="648757.Rvan_3233"/>
<dbReference type="Gene3D" id="3.10.129.10">
    <property type="entry name" value="Hotdog Thioesterase"/>
    <property type="match status" value="1"/>
</dbReference>
<keyword evidence="6" id="KW-1185">Reference proteome</keyword>
<keyword evidence="3" id="KW-0812">Transmembrane</keyword>
<feature type="domain" description="Thioesterase" evidence="4">
    <location>
        <begin position="60"/>
        <end position="135"/>
    </location>
</feature>
<dbReference type="CDD" id="cd03443">
    <property type="entry name" value="PaaI_thioesterase"/>
    <property type="match status" value="1"/>
</dbReference>
<comment type="similarity">
    <text evidence="1">Belongs to the thioesterase PaaI family.</text>
</comment>
<evidence type="ECO:0000259" key="4">
    <source>
        <dbReference type="Pfam" id="PF03061"/>
    </source>
</evidence>
<dbReference type="Pfam" id="PF03061">
    <property type="entry name" value="4HBT"/>
    <property type="match status" value="1"/>
</dbReference>
<feature type="transmembrane region" description="Helical" evidence="3">
    <location>
        <begin position="74"/>
        <end position="100"/>
    </location>
</feature>
<dbReference type="SUPFAM" id="SSF54637">
    <property type="entry name" value="Thioesterase/thiol ester dehydrase-isomerase"/>
    <property type="match status" value="1"/>
</dbReference>
<dbReference type="PANTHER" id="PTHR21660:SF1">
    <property type="entry name" value="ACYL-COENZYME A THIOESTERASE 13"/>
    <property type="match status" value="1"/>
</dbReference>
<name>E3I1Q3_RHOVT</name>
<dbReference type="AlphaFoldDB" id="E3I1Q3"/>
<dbReference type="HOGENOM" id="CLU_089876_4_0_5"/>
<keyword evidence="3" id="KW-1133">Transmembrane helix</keyword>
<reference evidence="6" key="1">
    <citation type="journal article" date="2011" name="J. Bacteriol.">
        <title>Genome sequences of eight morphologically diverse alphaproteobacteria.</title>
        <authorList>
            <consortium name="US DOE Joint Genome Institute"/>
            <person name="Brown P.J."/>
            <person name="Kysela D.T."/>
            <person name="Buechlein A."/>
            <person name="Hemmerich C."/>
            <person name="Brun Y.V."/>
        </authorList>
    </citation>
    <scope>NUCLEOTIDE SEQUENCE [LARGE SCALE GENOMIC DNA]</scope>
    <source>
        <strain evidence="6">ATCC 17100 / ATH 3.1.1 / DSM 162 / LMG 4299</strain>
    </source>
</reference>